<comment type="caution">
    <text evidence="5">Lacks conserved residue(s) required for the propagation of feature annotation.</text>
</comment>
<evidence type="ECO:0000313" key="10">
    <source>
        <dbReference type="Proteomes" id="UP001165065"/>
    </source>
</evidence>
<feature type="domain" description="PNPLA" evidence="8">
    <location>
        <begin position="425"/>
        <end position="619"/>
    </location>
</feature>
<accession>A0A9W7G835</accession>
<dbReference type="Pfam" id="PF11815">
    <property type="entry name" value="DUF3336"/>
    <property type="match status" value="1"/>
</dbReference>
<feature type="region of interest" description="Disordered" evidence="6">
    <location>
        <begin position="829"/>
        <end position="858"/>
    </location>
</feature>
<dbReference type="PROSITE" id="PS51635">
    <property type="entry name" value="PNPLA"/>
    <property type="match status" value="1"/>
</dbReference>
<dbReference type="Gene3D" id="3.40.1090.10">
    <property type="entry name" value="Cytosolic phospholipase A2 catalytic domain"/>
    <property type="match status" value="2"/>
</dbReference>
<dbReference type="InterPro" id="IPR016035">
    <property type="entry name" value="Acyl_Trfase/lysoPLipase"/>
</dbReference>
<keyword evidence="10" id="KW-1185">Reference proteome</keyword>
<dbReference type="EMBL" id="BRYA01000068">
    <property type="protein sequence ID" value="GMI36729.1"/>
    <property type="molecule type" value="Genomic_DNA"/>
</dbReference>
<gene>
    <name evidence="9" type="ORF">TrCOL_g6269</name>
</gene>
<dbReference type="AlphaFoldDB" id="A0A9W7G835"/>
<dbReference type="GO" id="GO:0004806">
    <property type="term" value="F:triacylglycerol lipase activity"/>
    <property type="evidence" value="ECO:0007669"/>
    <property type="project" value="InterPro"/>
</dbReference>
<keyword evidence="2 5" id="KW-0378">Hydrolase</keyword>
<protein>
    <recommendedName>
        <fullName evidence="8">PNPLA domain-containing protein</fullName>
    </recommendedName>
</protein>
<dbReference type="Proteomes" id="UP001165065">
    <property type="component" value="Unassembled WGS sequence"/>
</dbReference>
<keyword evidence="7" id="KW-1133">Transmembrane helix</keyword>
<evidence type="ECO:0000256" key="5">
    <source>
        <dbReference type="PROSITE-ProRule" id="PRU01161"/>
    </source>
</evidence>
<feature type="compositionally biased region" description="Polar residues" evidence="6">
    <location>
        <begin position="375"/>
        <end position="392"/>
    </location>
</feature>
<dbReference type="OrthoDB" id="15478at2759"/>
<keyword evidence="3 5" id="KW-0442">Lipid degradation</keyword>
<comment type="similarity">
    <text evidence="1">Belongs to the PLPL family.</text>
</comment>
<evidence type="ECO:0000256" key="4">
    <source>
        <dbReference type="ARBA" id="ARBA00023098"/>
    </source>
</evidence>
<feature type="compositionally biased region" description="Low complexity" evidence="6">
    <location>
        <begin position="352"/>
        <end position="364"/>
    </location>
</feature>
<keyword evidence="4 5" id="KW-0443">Lipid metabolism</keyword>
<proteinExistence type="inferred from homology"/>
<keyword evidence="7" id="KW-0812">Transmembrane</keyword>
<feature type="active site" description="Nucleophile" evidence="5">
    <location>
        <position position="458"/>
    </location>
</feature>
<evidence type="ECO:0000256" key="7">
    <source>
        <dbReference type="SAM" id="Phobius"/>
    </source>
</evidence>
<dbReference type="InterPro" id="IPR002641">
    <property type="entry name" value="PNPLA_dom"/>
</dbReference>
<evidence type="ECO:0000256" key="1">
    <source>
        <dbReference type="ARBA" id="ARBA00006104"/>
    </source>
</evidence>
<dbReference type="InterPro" id="IPR050301">
    <property type="entry name" value="NTE"/>
</dbReference>
<organism evidence="9 10">
    <name type="scientific">Triparma columacea</name>
    <dbReference type="NCBI Taxonomy" id="722753"/>
    <lineage>
        <taxon>Eukaryota</taxon>
        <taxon>Sar</taxon>
        <taxon>Stramenopiles</taxon>
        <taxon>Ochrophyta</taxon>
        <taxon>Bolidophyceae</taxon>
        <taxon>Parmales</taxon>
        <taxon>Triparmaceae</taxon>
        <taxon>Triparma</taxon>
    </lineage>
</organism>
<comment type="caution">
    <text evidence="9">The sequence shown here is derived from an EMBL/GenBank/DDBJ whole genome shotgun (WGS) entry which is preliminary data.</text>
</comment>
<evidence type="ECO:0000256" key="6">
    <source>
        <dbReference type="SAM" id="MobiDB-lite"/>
    </source>
</evidence>
<dbReference type="InterPro" id="IPR021771">
    <property type="entry name" value="Triacylglycerol_lipase_N"/>
</dbReference>
<feature type="transmembrane region" description="Helical" evidence="7">
    <location>
        <begin position="137"/>
        <end position="158"/>
    </location>
</feature>
<sequence length="858" mass="94863">MSFFSTWYSTISEDLSTLTSTLSSYSPKAASFVDAVMRGGLGGTVGVNDVGWSMKVKNVKDLQDLLKDASTFSVPGKEVLLTLSTTVQSNLNDLQSNLKDLPEITASLVTHSSSYSSYVWDVLQANLGMPILILRSLSFYVLFLCLLTVIPGFLNVASGKLLRWPILIMTYFQISVELLLYSVLRIFIKLIESLFQSSSHRRMRREIWNSPDYNTWLDLTRKLDKSQGRDWWQRTVSDEVSSRYNWAFIRELMKDLKSARASDDLTGAISVLGHCTRKNVGGVMSNELFAFTNSGEPKFLVSEFVQEVCKTLTWITEKVILEDEKAKEGEDRMRSEEEKKQEAASLLNSLTLGLLGDPGTPTSTSGGGEGFKSSIPLSDHSTPSNAPFSSLSPNPPQKNLHKPSSRQHVEQVLRRARAAYGRTGLCLSGGAAMGSYHFGIVKGLFDNGILPRILSGTSAGAVVGAFVGTRTDEEIERDLTPEMLEIKLKSFGKGWVDLMTNLYKQGTLFENEYWMQQISWFASGNMTFAEAYKKTGRVLCITLSAVTKKAPPVLLNYVTAPNVTIGSAVCASAAVPGFVKAMRLQIKDENGKVHMQEENKDQLYFDGSIDQDIPTAGLAEMFNCQFFLAAQCNPHIVPFLYNSKGDVGRPSRWSTGTREGSWRGGYLLAALELYLKYDMKAKFNFLGDLEAAVGFTGTLMTQNNWGSAARADNQTTMVPQVAFQDYFKLISDPSLKDLERYMQGGQIAAYEKTSFMKTHYSIAQTLNECLAKLTKDPTNLPAEAVHDRKILRRKSSLAAAATMGSPNAAFTFSGVGVGVSDYKKVEENGEIDLGDSNPSSRYAVPSLKKRNSKLDFRK</sequence>
<evidence type="ECO:0000256" key="2">
    <source>
        <dbReference type="ARBA" id="ARBA00022801"/>
    </source>
</evidence>
<reference evidence="10" key="1">
    <citation type="journal article" date="2023" name="Commun. Biol.">
        <title>Genome analysis of Parmales, the sister group of diatoms, reveals the evolutionary specialization of diatoms from phago-mixotrophs to photoautotrophs.</title>
        <authorList>
            <person name="Ban H."/>
            <person name="Sato S."/>
            <person name="Yoshikawa S."/>
            <person name="Yamada K."/>
            <person name="Nakamura Y."/>
            <person name="Ichinomiya M."/>
            <person name="Sato N."/>
            <person name="Blanc-Mathieu R."/>
            <person name="Endo H."/>
            <person name="Kuwata A."/>
            <person name="Ogata H."/>
        </authorList>
    </citation>
    <scope>NUCLEOTIDE SEQUENCE [LARGE SCALE GENOMIC DNA]</scope>
</reference>
<evidence type="ECO:0000259" key="8">
    <source>
        <dbReference type="PROSITE" id="PS51635"/>
    </source>
</evidence>
<evidence type="ECO:0000256" key="3">
    <source>
        <dbReference type="ARBA" id="ARBA00022963"/>
    </source>
</evidence>
<name>A0A9W7G835_9STRA</name>
<dbReference type="Pfam" id="PF01734">
    <property type="entry name" value="Patatin"/>
    <property type="match status" value="1"/>
</dbReference>
<dbReference type="SUPFAM" id="SSF52151">
    <property type="entry name" value="FabD/lysophospholipase-like"/>
    <property type="match status" value="1"/>
</dbReference>
<evidence type="ECO:0000313" key="9">
    <source>
        <dbReference type="EMBL" id="GMI36729.1"/>
    </source>
</evidence>
<feature type="region of interest" description="Disordered" evidence="6">
    <location>
        <begin position="352"/>
        <end position="408"/>
    </location>
</feature>
<feature type="short sequence motif" description="GXSXG" evidence="5">
    <location>
        <begin position="456"/>
        <end position="460"/>
    </location>
</feature>
<feature type="active site" description="Proton acceptor" evidence="5">
    <location>
        <position position="606"/>
    </location>
</feature>
<keyword evidence="7" id="KW-0472">Membrane</keyword>
<dbReference type="GO" id="GO:0016042">
    <property type="term" value="P:lipid catabolic process"/>
    <property type="evidence" value="ECO:0007669"/>
    <property type="project" value="UniProtKB-UniRule"/>
</dbReference>
<dbReference type="PANTHER" id="PTHR14226:SF66">
    <property type="entry name" value="TRIACYLGLYCEROL LIPASE PTL2"/>
    <property type="match status" value="1"/>
</dbReference>
<dbReference type="PANTHER" id="PTHR14226">
    <property type="entry name" value="NEUROPATHY TARGET ESTERASE/SWISS CHEESE D.MELANOGASTER"/>
    <property type="match status" value="1"/>
</dbReference>